<gene>
    <name evidence="2" type="ORF">Pfra01_001945000</name>
</gene>
<dbReference type="PANTHER" id="PTHR13510:SF44">
    <property type="entry name" value="RABENOSYN-5"/>
    <property type="match status" value="1"/>
</dbReference>
<accession>A0A9W6Y0P9</accession>
<sequence>MAASVPTEHHFPAQEVTRRATAPDTESDQLNSINVTPFVAKGSALMDLFDGEAQAFRHLAHSIVSRTLAHQIAYQGMNYPELGQGDWKLLKRRNDLGVYKRRPSRGVMESNRRMVLCVGSIPGTLEDVLYGVHSKTREEMQLVAPHLSKGYVDCKMLAKLEGGSPIDPYRQLSLNWHLTVRCQSPIVSVRFSQRLSGMRSSGTSATYACSSPWELARMHWENGTPTTSSRMPTSRGAHRLPRRPALFGPTSCSAAFTARHRARPS</sequence>
<dbReference type="AlphaFoldDB" id="A0A9W6Y0P9"/>
<dbReference type="Proteomes" id="UP001165121">
    <property type="component" value="Unassembled WGS sequence"/>
</dbReference>
<proteinExistence type="predicted"/>
<feature type="region of interest" description="Disordered" evidence="1">
    <location>
        <begin position="223"/>
        <end position="243"/>
    </location>
</feature>
<evidence type="ECO:0000256" key="1">
    <source>
        <dbReference type="SAM" id="MobiDB-lite"/>
    </source>
</evidence>
<protein>
    <submittedName>
        <fullName evidence="2">Unnamed protein product</fullName>
    </submittedName>
</protein>
<feature type="compositionally biased region" description="Basic and acidic residues" evidence="1">
    <location>
        <begin position="7"/>
        <end position="18"/>
    </location>
</feature>
<dbReference type="EMBL" id="BSXT01002512">
    <property type="protein sequence ID" value="GMF49319.1"/>
    <property type="molecule type" value="Genomic_DNA"/>
</dbReference>
<dbReference type="InterPro" id="IPR052727">
    <property type="entry name" value="Rab4/Rab5_effector"/>
</dbReference>
<keyword evidence="3" id="KW-1185">Reference proteome</keyword>
<feature type="region of interest" description="Disordered" evidence="1">
    <location>
        <begin position="1"/>
        <end position="29"/>
    </location>
</feature>
<organism evidence="2 3">
    <name type="scientific">Phytophthora fragariaefolia</name>
    <dbReference type="NCBI Taxonomy" id="1490495"/>
    <lineage>
        <taxon>Eukaryota</taxon>
        <taxon>Sar</taxon>
        <taxon>Stramenopiles</taxon>
        <taxon>Oomycota</taxon>
        <taxon>Peronosporomycetes</taxon>
        <taxon>Peronosporales</taxon>
        <taxon>Peronosporaceae</taxon>
        <taxon>Phytophthora</taxon>
    </lineage>
</organism>
<reference evidence="2" key="1">
    <citation type="submission" date="2023-04" db="EMBL/GenBank/DDBJ databases">
        <title>Phytophthora fragariaefolia NBRC 109709.</title>
        <authorList>
            <person name="Ichikawa N."/>
            <person name="Sato H."/>
            <person name="Tonouchi N."/>
        </authorList>
    </citation>
    <scope>NUCLEOTIDE SEQUENCE</scope>
    <source>
        <strain evidence="2">NBRC 109709</strain>
    </source>
</reference>
<comment type="caution">
    <text evidence="2">The sequence shown here is derived from an EMBL/GenBank/DDBJ whole genome shotgun (WGS) entry which is preliminary data.</text>
</comment>
<dbReference type="PANTHER" id="PTHR13510">
    <property type="entry name" value="FYVE-FINGER-CONTAINING RAB5 EFFECTOR PROTEIN RABENOSYN-5-RELATED"/>
    <property type="match status" value="1"/>
</dbReference>
<feature type="compositionally biased region" description="Low complexity" evidence="1">
    <location>
        <begin position="224"/>
        <end position="235"/>
    </location>
</feature>
<name>A0A9W6Y0P9_9STRA</name>
<evidence type="ECO:0000313" key="3">
    <source>
        <dbReference type="Proteomes" id="UP001165121"/>
    </source>
</evidence>
<evidence type="ECO:0000313" key="2">
    <source>
        <dbReference type="EMBL" id="GMF49319.1"/>
    </source>
</evidence>